<organism evidence="2 3">
    <name type="scientific">Zootermopsis nevadensis</name>
    <name type="common">Dampwood termite</name>
    <dbReference type="NCBI Taxonomy" id="136037"/>
    <lineage>
        <taxon>Eukaryota</taxon>
        <taxon>Metazoa</taxon>
        <taxon>Ecdysozoa</taxon>
        <taxon>Arthropoda</taxon>
        <taxon>Hexapoda</taxon>
        <taxon>Insecta</taxon>
        <taxon>Pterygota</taxon>
        <taxon>Neoptera</taxon>
        <taxon>Polyneoptera</taxon>
        <taxon>Dictyoptera</taxon>
        <taxon>Blattodea</taxon>
        <taxon>Blattoidea</taxon>
        <taxon>Termitoidae</taxon>
        <taxon>Termopsidae</taxon>
        <taxon>Zootermopsis</taxon>
    </lineage>
</organism>
<dbReference type="AlphaFoldDB" id="A0A067QX35"/>
<name>A0A067QX35_ZOONE</name>
<dbReference type="Proteomes" id="UP000027135">
    <property type="component" value="Unassembled WGS sequence"/>
</dbReference>
<proteinExistence type="predicted"/>
<feature type="region of interest" description="Disordered" evidence="1">
    <location>
        <begin position="1"/>
        <end position="56"/>
    </location>
</feature>
<reference evidence="2 3" key="1">
    <citation type="journal article" date="2014" name="Nat. Commun.">
        <title>Molecular traces of alternative social organization in a termite genome.</title>
        <authorList>
            <person name="Terrapon N."/>
            <person name="Li C."/>
            <person name="Robertson H.M."/>
            <person name="Ji L."/>
            <person name="Meng X."/>
            <person name="Booth W."/>
            <person name="Chen Z."/>
            <person name="Childers C.P."/>
            <person name="Glastad K.M."/>
            <person name="Gokhale K."/>
            <person name="Gowin J."/>
            <person name="Gronenberg W."/>
            <person name="Hermansen R.A."/>
            <person name="Hu H."/>
            <person name="Hunt B.G."/>
            <person name="Huylmans A.K."/>
            <person name="Khalil S.M."/>
            <person name="Mitchell R.D."/>
            <person name="Munoz-Torres M.C."/>
            <person name="Mustard J.A."/>
            <person name="Pan H."/>
            <person name="Reese J.T."/>
            <person name="Scharf M.E."/>
            <person name="Sun F."/>
            <person name="Vogel H."/>
            <person name="Xiao J."/>
            <person name="Yang W."/>
            <person name="Yang Z."/>
            <person name="Yang Z."/>
            <person name="Zhou J."/>
            <person name="Zhu J."/>
            <person name="Brent C.S."/>
            <person name="Elsik C.G."/>
            <person name="Goodisman M.A."/>
            <person name="Liberles D.A."/>
            <person name="Roe R.M."/>
            <person name="Vargo E.L."/>
            <person name="Vilcinskas A."/>
            <person name="Wang J."/>
            <person name="Bornberg-Bauer E."/>
            <person name="Korb J."/>
            <person name="Zhang G."/>
            <person name="Liebig J."/>
        </authorList>
    </citation>
    <scope>NUCLEOTIDE SEQUENCE [LARGE SCALE GENOMIC DNA]</scope>
    <source>
        <tissue evidence="2">Whole organism</tissue>
    </source>
</reference>
<evidence type="ECO:0000313" key="3">
    <source>
        <dbReference type="Proteomes" id="UP000027135"/>
    </source>
</evidence>
<gene>
    <name evidence="2" type="ORF">L798_11115</name>
</gene>
<protein>
    <submittedName>
        <fullName evidence="2">Uncharacterized protein</fullName>
    </submittedName>
</protein>
<feature type="compositionally biased region" description="Polar residues" evidence="1">
    <location>
        <begin position="7"/>
        <end position="51"/>
    </location>
</feature>
<keyword evidence="3" id="KW-1185">Reference proteome</keyword>
<accession>A0A067QX35</accession>
<dbReference type="InParanoid" id="A0A067QX35"/>
<sequence length="103" mass="10717">MSPGSVHFTQTKSPDTSLVQPRSSGANLSQSRGNQSSGPERAPSDTQQQLNRAPARLVVVPGDENVSKYALVLRGGAKVILTPEQVADIRAANGGLLPTNVGL</sequence>
<evidence type="ECO:0000256" key="1">
    <source>
        <dbReference type="SAM" id="MobiDB-lite"/>
    </source>
</evidence>
<dbReference type="EMBL" id="KK852856">
    <property type="protein sequence ID" value="KDR14896.1"/>
    <property type="molecule type" value="Genomic_DNA"/>
</dbReference>
<evidence type="ECO:0000313" key="2">
    <source>
        <dbReference type="EMBL" id="KDR14896.1"/>
    </source>
</evidence>